<sequence>MACRCRRVSVACWWCFEFLLYHHLQIATGRVLCDTHVLHIRSIDAPLCHLTEALGQRKSRGGRKAWQRALTAAGLLRAARR</sequence>
<organism evidence="2">
    <name type="scientific">Anopheles triannulatus</name>
    <dbReference type="NCBI Taxonomy" id="58253"/>
    <lineage>
        <taxon>Eukaryota</taxon>
        <taxon>Metazoa</taxon>
        <taxon>Ecdysozoa</taxon>
        <taxon>Arthropoda</taxon>
        <taxon>Hexapoda</taxon>
        <taxon>Insecta</taxon>
        <taxon>Pterygota</taxon>
        <taxon>Neoptera</taxon>
        <taxon>Endopterygota</taxon>
        <taxon>Diptera</taxon>
        <taxon>Nematocera</taxon>
        <taxon>Culicoidea</taxon>
        <taxon>Culicidae</taxon>
        <taxon>Anophelinae</taxon>
        <taxon>Anopheles</taxon>
    </lineage>
</organism>
<evidence type="ECO:0000256" key="1">
    <source>
        <dbReference type="SAM" id="SignalP"/>
    </source>
</evidence>
<feature type="chain" id="PRO_5014669537" evidence="1">
    <location>
        <begin position="30"/>
        <end position="81"/>
    </location>
</feature>
<name>A0A2M4B4P7_9DIPT</name>
<feature type="signal peptide" evidence="1">
    <location>
        <begin position="1"/>
        <end position="29"/>
    </location>
</feature>
<dbReference type="AlphaFoldDB" id="A0A2M4B4P7"/>
<dbReference type="EMBL" id="GGFK01014713">
    <property type="protein sequence ID" value="MBW48034.1"/>
    <property type="molecule type" value="Transcribed_RNA"/>
</dbReference>
<proteinExistence type="predicted"/>
<reference evidence="2" key="1">
    <citation type="submission" date="2018-01" db="EMBL/GenBank/DDBJ databases">
        <title>An insight into the sialome of Amazonian anophelines.</title>
        <authorList>
            <person name="Ribeiro J.M."/>
            <person name="Scarpassa V."/>
            <person name="Calvo E."/>
        </authorList>
    </citation>
    <scope>NUCLEOTIDE SEQUENCE</scope>
    <source>
        <tissue evidence="2">Salivary glands</tissue>
    </source>
</reference>
<evidence type="ECO:0000313" key="2">
    <source>
        <dbReference type="EMBL" id="MBW48034.1"/>
    </source>
</evidence>
<keyword evidence="1" id="KW-0732">Signal</keyword>
<accession>A0A2M4B4P7</accession>
<protein>
    <submittedName>
        <fullName evidence="2">Putative secreted protein</fullName>
    </submittedName>
</protein>